<proteinExistence type="predicted"/>
<evidence type="ECO:0000313" key="2">
    <source>
        <dbReference type="Proteomes" id="UP000053958"/>
    </source>
</evidence>
<dbReference type="OrthoDB" id="2922289at2759"/>
<accession>A0A0F4YSU0</accession>
<comment type="caution">
    <text evidence="1">The sequence shown here is derived from an EMBL/GenBank/DDBJ whole genome shotgun (WGS) entry which is preliminary data.</text>
</comment>
<dbReference type="GeneID" id="25317408"/>
<dbReference type="PANTHER" id="PTHR40788">
    <property type="entry name" value="CLR5 DOMAIN-CONTAINING PROTEIN-RELATED"/>
    <property type="match status" value="1"/>
</dbReference>
<dbReference type="RefSeq" id="XP_013327533.1">
    <property type="nucleotide sequence ID" value="XM_013472079.1"/>
</dbReference>
<sequence length="281" mass="32694">MTWLEHSQGIRHALERFWVGFRNSVRKSLEERMKLSTEELNAHLEIISAHISPEYIHSFEDEEQRILASIRRASEPAAIHIQTEWGTTAQDTAVVPKRKVKRRSSGPYQLEAPKETETIIKDQENMTGADNKEEENNPPRRITVTKRAFDVLRLMYPENPDETGQSVGWDSFVHAMSDMGFTAHNASGSAVEFRNESFEHDNGQTVRGKIVFHKPHSVVKIDPVMLRSMRTRMAKWFGWGRSRFLQAEFIANWRRWCLPVKPTPWIRATVIRLNFRKKSSR</sequence>
<organism evidence="1 2">
    <name type="scientific">Rasamsonia emersonii (strain ATCC 16479 / CBS 393.64 / IMI 116815)</name>
    <dbReference type="NCBI Taxonomy" id="1408163"/>
    <lineage>
        <taxon>Eukaryota</taxon>
        <taxon>Fungi</taxon>
        <taxon>Dikarya</taxon>
        <taxon>Ascomycota</taxon>
        <taxon>Pezizomycotina</taxon>
        <taxon>Eurotiomycetes</taxon>
        <taxon>Eurotiomycetidae</taxon>
        <taxon>Eurotiales</taxon>
        <taxon>Trichocomaceae</taxon>
        <taxon>Rasamsonia</taxon>
    </lineage>
</organism>
<keyword evidence="2" id="KW-1185">Reference proteome</keyword>
<protein>
    <submittedName>
        <fullName evidence="1">Uncharacterized protein</fullName>
    </submittedName>
</protein>
<reference evidence="1 2" key="1">
    <citation type="submission" date="2015-04" db="EMBL/GenBank/DDBJ databases">
        <authorList>
            <person name="Heijne W.H."/>
            <person name="Fedorova N.D."/>
            <person name="Nierman W.C."/>
            <person name="Vollebregt A.W."/>
            <person name="Zhao Z."/>
            <person name="Wu L."/>
            <person name="Kumar M."/>
            <person name="Stam H."/>
            <person name="van den Berg M.A."/>
            <person name="Pel H.J."/>
        </authorList>
    </citation>
    <scope>NUCLEOTIDE SEQUENCE [LARGE SCALE GENOMIC DNA]</scope>
    <source>
        <strain evidence="1 2">CBS 393.64</strain>
    </source>
</reference>
<dbReference type="EMBL" id="LASV01000218">
    <property type="protein sequence ID" value="KKA20921.1"/>
    <property type="molecule type" value="Genomic_DNA"/>
</dbReference>
<dbReference type="STRING" id="1408163.A0A0F4YSU0"/>
<dbReference type="PANTHER" id="PTHR40788:SF1">
    <property type="entry name" value="IPA PROTEIN"/>
    <property type="match status" value="1"/>
</dbReference>
<evidence type="ECO:0000313" key="1">
    <source>
        <dbReference type="EMBL" id="KKA20921.1"/>
    </source>
</evidence>
<dbReference type="AlphaFoldDB" id="A0A0F4YSU0"/>
<name>A0A0F4YSU0_RASE3</name>
<gene>
    <name evidence="1" type="ORF">T310_5061</name>
</gene>
<dbReference type="Proteomes" id="UP000053958">
    <property type="component" value="Unassembled WGS sequence"/>
</dbReference>